<evidence type="ECO:0000313" key="2">
    <source>
        <dbReference type="Proteomes" id="UP000515203"/>
    </source>
</evidence>
<dbReference type="RefSeq" id="XP_004645967.3">
    <property type="nucleotide sequence ID" value="XM_004645910.3"/>
</dbReference>
<protein>
    <submittedName>
        <fullName evidence="3">Protein FAM47A-like</fullName>
    </submittedName>
</protein>
<comment type="similarity">
    <text evidence="1">Belongs to the FAM47 family.</text>
</comment>
<dbReference type="Proteomes" id="UP000515203">
    <property type="component" value="Unplaced"/>
</dbReference>
<dbReference type="Pfam" id="PF14642">
    <property type="entry name" value="FAM47"/>
    <property type="match status" value="1"/>
</dbReference>
<dbReference type="GO" id="GO:0000785">
    <property type="term" value="C:chromatin"/>
    <property type="evidence" value="ECO:0007669"/>
    <property type="project" value="TreeGrafter"/>
</dbReference>
<dbReference type="PANTHER" id="PTHR46449">
    <property type="entry name" value="ZGC:158260"/>
    <property type="match status" value="1"/>
</dbReference>
<organism evidence="2 3">
    <name type="scientific">Octodon degus</name>
    <name type="common">Degu</name>
    <name type="synonym">Sciurus degus</name>
    <dbReference type="NCBI Taxonomy" id="10160"/>
    <lineage>
        <taxon>Eukaryota</taxon>
        <taxon>Metazoa</taxon>
        <taxon>Chordata</taxon>
        <taxon>Craniata</taxon>
        <taxon>Vertebrata</taxon>
        <taxon>Euteleostomi</taxon>
        <taxon>Mammalia</taxon>
        <taxon>Eutheria</taxon>
        <taxon>Euarchontoglires</taxon>
        <taxon>Glires</taxon>
        <taxon>Rodentia</taxon>
        <taxon>Hystricomorpha</taxon>
        <taxon>Octodontidae</taxon>
        <taxon>Octodon</taxon>
    </lineage>
</organism>
<dbReference type="FunCoup" id="A0A6P3FHI9">
    <property type="interactions" value="3"/>
</dbReference>
<dbReference type="InParanoid" id="A0A6P3FHI9"/>
<reference evidence="3" key="1">
    <citation type="submission" date="2025-08" db="UniProtKB">
        <authorList>
            <consortium name="RefSeq"/>
        </authorList>
    </citation>
    <scope>IDENTIFICATION</scope>
</reference>
<dbReference type="GeneID" id="101574752"/>
<dbReference type="InterPro" id="IPR032743">
    <property type="entry name" value="FAM47"/>
</dbReference>
<dbReference type="OrthoDB" id="6755972at2759"/>
<dbReference type="AlphaFoldDB" id="A0A6P3FHI9"/>
<gene>
    <name evidence="3" type="primary">LOC101574752</name>
</gene>
<evidence type="ECO:0000313" key="3">
    <source>
        <dbReference type="RefSeq" id="XP_004645967.3"/>
    </source>
</evidence>
<accession>A0A6P3FHI9</accession>
<dbReference type="PANTHER" id="PTHR46449:SF1">
    <property type="entry name" value="FAMILY WITH SEQUENCE SIMILARITY 47, MEMBER A-RELATED"/>
    <property type="match status" value="1"/>
</dbReference>
<name>A0A6P3FHI9_OCTDE</name>
<keyword evidence="2" id="KW-1185">Reference proteome</keyword>
<sequence length="421" mass="49139">MVEQIWHLKPWVREPMPLGMTCKPWWKDHLPSRCFAKHKNKRFQFPTSLDSQRWVFVKNGIDDFREGCPDSEDLIIRGTKEASPPMVTHGVSQPGAKMNWRRQPKDTTNLCSTLSSAQLARQTFMYDVEAYLNQKISAILLSAVKEDVPADLLLEALKVLDPDRKVEDTWDYCEGKKVRPKKPRKLSKQGRARGMLSLPEIPKPRRYSLIQGEKVSSLYLLSALPRNYMPQGIRDFCRWVATLGNFGINENFLLKQFDIGFEFEPTYEDVRIKKIHALIPELKRCKGLKPLEEIMFTIEELDFERKREKLKKHPPQKHEKIRYGAWYLKPKLWRKLINDEPLIDPKILAEAQREPPPDIIEDLYGTIAFKDFIVKYGYSMPGILEQLFKRKGWSYDKFVTPIPKAVAAYHKALALLLKDDE</sequence>
<dbReference type="GO" id="GO:0045815">
    <property type="term" value="P:transcription initiation-coupled chromatin remodeling"/>
    <property type="evidence" value="ECO:0007669"/>
    <property type="project" value="TreeGrafter"/>
</dbReference>
<evidence type="ECO:0000256" key="1">
    <source>
        <dbReference type="ARBA" id="ARBA00005277"/>
    </source>
</evidence>
<proteinExistence type="inferred from homology"/>